<keyword evidence="3" id="KW-0547">Nucleotide-binding</keyword>
<dbReference type="SUPFAM" id="SSF52540">
    <property type="entry name" value="P-loop containing nucleoside triphosphate hydrolases"/>
    <property type="match status" value="1"/>
</dbReference>
<reference evidence="3" key="1">
    <citation type="journal article" date="2019" name="Sci. Rep.">
        <title>Draft genome of Tanacetum cinerariifolium, the natural source of mosquito coil.</title>
        <authorList>
            <person name="Yamashiro T."/>
            <person name="Shiraishi A."/>
            <person name="Satake H."/>
            <person name="Nakayama K."/>
        </authorList>
    </citation>
    <scope>NUCLEOTIDE SEQUENCE</scope>
</reference>
<comment type="caution">
    <text evidence="3">The sequence shown here is derived from an EMBL/GenBank/DDBJ whole genome shotgun (WGS) entry which is preliminary data.</text>
</comment>
<dbReference type="Pfam" id="PF21530">
    <property type="entry name" value="Pif1_2B_dom"/>
    <property type="match status" value="1"/>
</dbReference>
<keyword evidence="3" id="KW-0347">Helicase</keyword>
<proteinExistence type="predicted"/>
<organism evidence="3">
    <name type="scientific">Tanacetum cinerariifolium</name>
    <name type="common">Dalmatian daisy</name>
    <name type="synonym">Chrysanthemum cinerariifolium</name>
    <dbReference type="NCBI Taxonomy" id="118510"/>
    <lineage>
        <taxon>Eukaryota</taxon>
        <taxon>Viridiplantae</taxon>
        <taxon>Streptophyta</taxon>
        <taxon>Embryophyta</taxon>
        <taxon>Tracheophyta</taxon>
        <taxon>Spermatophyta</taxon>
        <taxon>Magnoliopsida</taxon>
        <taxon>eudicotyledons</taxon>
        <taxon>Gunneridae</taxon>
        <taxon>Pentapetalae</taxon>
        <taxon>asterids</taxon>
        <taxon>campanulids</taxon>
        <taxon>Asterales</taxon>
        <taxon>Asteraceae</taxon>
        <taxon>Asteroideae</taxon>
        <taxon>Anthemideae</taxon>
        <taxon>Anthemidinae</taxon>
        <taxon>Tanacetum</taxon>
    </lineage>
</organism>
<dbReference type="InterPro" id="IPR027417">
    <property type="entry name" value="P-loop_NTPase"/>
</dbReference>
<dbReference type="PANTHER" id="PTHR23274">
    <property type="entry name" value="DNA HELICASE-RELATED"/>
    <property type="match status" value="1"/>
</dbReference>
<dbReference type="GO" id="GO:0004386">
    <property type="term" value="F:helicase activity"/>
    <property type="evidence" value="ECO:0007669"/>
    <property type="project" value="UniProtKB-KW"/>
</dbReference>
<dbReference type="EMBL" id="BKCJ010088635">
    <property type="protein sequence ID" value="GEX08367.1"/>
    <property type="molecule type" value="Genomic_DNA"/>
</dbReference>
<evidence type="ECO:0000313" key="3">
    <source>
        <dbReference type="EMBL" id="GEX08367.1"/>
    </source>
</evidence>
<dbReference type="AlphaFoldDB" id="A0A699H2Q8"/>
<evidence type="ECO:0000256" key="1">
    <source>
        <dbReference type="SAM" id="MobiDB-lite"/>
    </source>
</evidence>
<dbReference type="GO" id="GO:0006260">
    <property type="term" value="P:DNA replication"/>
    <property type="evidence" value="ECO:0007669"/>
    <property type="project" value="TreeGrafter"/>
</dbReference>
<feature type="compositionally biased region" description="Polar residues" evidence="1">
    <location>
        <begin position="476"/>
        <end position="489"/>
    </location>
</feature>
<accession>A0A699H2Q8</accession>
<dbReference type="PANTHER" id="PTHR23274:SF51">
    <property type="entry name" value="OS03G0423850 PROTEIN"/>
    <property type="match status" value="1"/>
</dbReference>
<sequence length="489" mass="54786">MECDEGHIYKKLSTTSPEILLDVTTMSAENDYLQMSQAAHMSVEIPKHSVCASVNANTCRNGNKVSAGKAYKNQYQLHKKHAVNEAIESNIGRPLGNNIAEFAPCPYVYRISGQIYHWIGSTCPEEGQSPRFFQLYIYDITNEVKNRLSYFGNEHESELKEEIVEAALITDIRREYLSGIYDAIVRGDRDGSDISLRTVLTASFTGSPRYMYAHYLDALAICQVLSLVNRQQHVYLSLDEAMPYENDGGETELLYLPEYLNSLNSANFPPHRLELKLGGPIIHLCNLNISGGLCNKTQLIVTQLLSKVIEARIITETQISEKVFLPRIPLINRDLQLPFIFKRKQFPIKLCYVMTINKIQGQSLERIGIFLPEPVFAHGQLYVALSRATSPNGLKILIKHPTHGTNGMTKNIVYMDFLATIAIAQLRFGQKARRRYPNFTLDVVLKPVTAPLLTLPAPEPLKSPATKILEGPSIANEPTTTDEGVSQST</sequence>
<dbReference type="FunFam" id="3.40.50.300:FF:002884">
    <property type="entry name" value="ATP-dependent DNA helicase"/>
    <property type="match status" value="1"/>
</dbReference>
<protein>
    <submittedName>
        <fullName evidence="3">ATP-dependent DNA helicase PIF1-like</fullName>
    </submittedName>
</protein>
<dbReference type="GO" id="GO:0005657">
    <property type="term" value="C:replication fork"/>
    <property type="evidence" value="ECO:0007669"/>
    <property type="project" value="TreeGrafter"/>
</dbReference>
<dbReference type="CDD" id="cd18809">
    <property type="entry name" value="SF1_C_RecD"/>
    <property type="match status" value="1"/>
</dbReference>
<dbReference type="InterPro" id="IPR049163">
    <property type="entry name" value="Pif1-like_2B_dom"/>
</dbReference>
<keyword evidence="3" id="KW-0378">Hydrolase</keyword>
<feature type="region of interest" description="Disordered" evidence="1">
    <location>
        <begin position="461"/>
        <end position="489"/>
    </location>
</feature>
<evidence type="ECO:0000259" key="2">
    <source>
        <dbReference type="Pfam" id="PF21530"/>
    </source>
</evidence>
<gene>
    <name evidence="3" type="ORF">Tci_280342</name>
</gene>
<keyword evidence="3" id="KW-0067">ATP-binding</keyword>
<feature type="domain" description="DNA helicase Pif1-like 2B" evidence="2">
    <location>
        <begin position="258"/>
        <end position="304"/>
    </location>
</feature>
<name>A0A699H2Q8_TANCI</name>